<evidence type="ECO:0000256" key="1">
    <source>
        <dbReference type="SAM" id="Phobius"/>
    </source>
</evidence>
<feature type="transmembrane region" description="Helical" evidence="1">
    <location>
        <begin position="66"/>
        <end position="84"/>
    </location>
</feature>
<evidence type="ECO:0000313" key="2">
    <source>
        <dbReference type="EMBL" id="OJD78029.1"/>
    </source>
</evidence>
<evidence type="ECO:0000313" key="3">
    <source>
        <dbReference type="Proteomes" id="UP000182788"/>
    </source>
</evidence>
<feature type="transmembrane region" description="Helical" evidence="1">
    <location>
        <begin position="43"/>
        <end position="59"/>
    </location>
</feature>
<protein>
    <submittedName>
        <fullName evidence="2">Capsular biosynthesis protein CpsH</fullName>
    </submittedName>
</protein>
<dbReference type="AlphaFoldDB" id="A0A1J9VPK4"/>
<accession>A0A1J9VPK4</accession>
<reference evidence="2 3" key="1">
    <citation type="submission" date="2016-06" db="EMBL/GenBank/DDBJ databases">
        <title>First insights into the genetic diversity and population structure of in the Bacillus cereus group bacteria from diverse marine environments.</title>
        <authorList>
            <person name="Liu Y."/>
            <person name="Lai Q."/>
            <person name="Shao Z."/>
        </authorList>
    </citation>
    <scope>NUCLEOTIDE SEQUENCE [LARGE SCALE GENOMIC DNA]</scope>
    <source>
        <strain evidence="2 3">NH24A2</strain>
    </source>
</reference>
<keyword evidence="1" id="KW-0472">Membrane</keyword>
<feature type="transmembrane region" description="Helical" evidence="1">
    <location>
        <begin position="96"/>
        <end position="117"/>
    </location>
</feature>
<proteinExistence type="predicted"/>
<comment type="caution">
    <text evidence="2">The sequence shown here is derived from an EMBL/GenBank/DDBJ whole genome shotgun (WGS) entry which is preliminary data.</text>
</comment>
<dbReference type="Proteomes" id="UP000182788">
    <property type="component" value="Unassembled WGS sequence"/>
</dbReference>
<dbReference type="RefSeq" id="WP_071719366.1">
    <property type="nucleotide sequence ID" value="NZ_CBCSHB010000004.1"/>
</dbReference>
<dbReference type="GeneID" id="87593204"/>
<sequence length="121" mass="14707">MKLIVLLLWIIILIFLEKIVRKKLNIPRQTGWNSKYVSQSHKWGHWIIIISYVVLMMIVSNLNPIYMTYIPIFFFMTLYIFQGYMQWKYDRQTKEYIISFGVVPLLIITGIILNVFYNTYW</sequence>
<name>A0A1J9VPK4_9BACI</name>
<keyword evidence="1" id="KW-0812">Transmembrane</keyword>
<dbReference type="EMBL" id="MAOI01000079">
    <property type="protein sequence ID" value="OJD78029.1"/>
    <property type="molecule type" value="Genomic_DNA"/>
</dbReference>
<gene>
    <name evidence="2" type="ORF">BAU28_02010</name>
</gene>
<dbReference type="InterPro" id="IPR025441">
    <property type="entry name" value="DUF4181"/>
</dbReference>
<keyword evidence="1" id="KW-1133">Transmembrane helix</keyword>
<organism evidence="2 3">
    <name type="scientific">Bacillus paramycoides</name>
    <dbReference type="NCBI Taxonomy" id="2026194"/>
    <lineage>
        <taxon>Bacteria</taxon>
        <taxon>Bacillati</taxon>
        <taxon>Bacillota</taxon>
        <taxon>Bacilli</taxon>
        <taxon>Bacillales</taxon>
        <taxon>Bacillaceae</taxon>
        <taxon>Bacillus</taxon>
        <taxon>Bacillus cereus group</taxon>
    </lineage>
</organism>
<dbReference type="Pfam" id="PF13789">
    <property type="entry name" value="DUF4181"/>
    <property type="match status" value="1"/>
</dbReference>